<evidence type="ECO:0000256" key="3">
    <source>
        <dbReference type="ARBA" id="ARBA00022679"/>
    </source>
</evidence>
<dbReference type="VEuPathDB" id="FungiDB:PV10_04083"/>
<protein>
    <recommendedName>
        <fullName evidence="9">Selenoprotein O</fullName>
    </recommendedName>
</protein>
<dbReference type="OrthoDB" id="10254721at2759"/>
<evidence type="ECO:0000256" key="1">
    <source>
        <dbReference type="ARBA" id="ARBA00001946"/>
    </source>
</evidence>
<evidence type="ECO:0000256" key="2">
    <source>
        <dbReference type="ARBA" id="ARBA00009747"/>
    </source>
</evidence>
<comment type="similarity">
    <text evidence="2">Belongs to the SELO family.</text>
</comment>
<accession>A0A0D1ZDM4</accession>
<evidence type="ECO:0000256" key="9">
    <source>
        <dbReference type="ARBA" id="ARBA00031547"/>
    </source>
</evidence>
<evidence type="ECO:0000256" key="7">
    <source>
        <dbReference type="ARBA" id="ARBA00022840"/>
    </source>
</evidence>
<dbReference type="HAMAP" id="MF_00692">
    <property type="entry name" value="SelO"/>
    <property type="match status" value="1"/>
</dbReference>
<keyword evidence="5" id="KW-0479">Metal-binding</keyword>
<dbReference type="GO" id="GO:0005524">
    <property type="term" value="F:ATP binding"/>
    <property type="evidence" value="ECO:0007669"/>
    <property type="project" value="UniProtKB-KW"/>
</dbReference>
<dbReference type="InterPro" id="IPR003846">
    <property type="entry name" value="SelO"/>
</dbReference>
<evidence type="ECO:0000256" key="10">
    <source>
        <dbReference type="SAM" id="MobiDB-lite"/>
    </source>
</evidence>
<dbReference type="GO" id="GO:0046872">
    <property type="term" value="F:metal ion binding"/>
    <property type="evidence" value="ECO:0007669"/>
    <property type="project" value="UniProtKB-KW"/>
</dbReference>
<dbReference type="GO" id="GO:0070733">
    <property type="term" value="F:AMPylase activity"/>
    <property type="evidence" value="ECO:0007669"/>
    <property type="project" value="TreeGrafter"/>
</dbReference>
<comment type="cofactor">
    <cofactor evidence="1">
        <name>Mg(2+)</name>
        <dbReference type="ChEBI" id="CHEBI:18420"/>
    </cofactor>
</comment>
<dbReference type="Proteomes" id="UP000054302">
    <property type="component" value="Unassembled WGS sequence"/>
</dbReference>
<keyword evidence="6" id="KW-0547">Nucleotide-binding</keyword>
<keyword evidence="11" id="KW-0812">Transmembrane</keyword>
<dbReference type="RefSeq" id="XP_016224391.1">
    <property type="nucleotide sequence ID" value="XM_016368603.1"/>
</dbReference>
<keyword evidence="13" id="KW-1185">Reference proteome</keyword>
<dbReference type="OMA" id="YGPYGWL"/>
<keyword evidence="11" id="KW-1133">Transmembrane helix</keyword>
<keyword evidence="4" id="KW-0548">Nucleotidyltransferase</keyword>
<keyword evidence="8" id="KW-0460">Magnesium</keyword>
<dbReference type="PANTHER" id="PTHR32057:SF14">
    <property type="entry name" value="PROTEIN ADENYLYLTRANSFERASE SELO, MITOCHONDRIAL"/>
    <property type="match status" value="1"/>
</dbReference>
<keyword evidence="11" id="KW-0472">Membrane</keyword>
<evidence type="ECO:0000256" key="11">
    <source>
        <dbReference type="SAM" id="Phobius"/>
    </source>
</evidence>
<name>A0A0D1ZDM4_EXOME</name>
<evidence type="ECO:0000256" key="8">
    <source>
        <dbReference type="ARBA" id="ARBA00022842"/>
    </source>
</evidence>
<dbReference type="STRING" id="212818.A0A0D1ZDM4"/>
<organism evidence="12 13">
    <name type="scientific">Exophiala mesophila</name>
    <name type="common">Black yeast-like fungus</name>
    <dbReference type="NCBI Taxonomy" id="212818"/>
    <lineage>
        <taxon>Eukaryota</taxon>
        <taxon>Fungi</taxon>
        <taxon>Dikarya</taxon>
        <taxon>Ascomycota</taxon>
        <taxon>Pezizomycotina</taxon>
        <taxon>Eurotiomycetes</taxon>
        <taxon>Chaetothyriomycetidae</taxon>
        <taxon>Chaetothyriales</taxon>
        <taxon>Herpotrichiellaceae</taxon>
        <taxon>Exophiala</taxon>
    </lineage>
</organism>
<keyword evidence="3" id="KW-0808">Transferase</keyword>
<dbReference type="PANTHER" id="PTHR32057">
    <property type="entry name" value="PROTEIN ADENYLYLTRANSFERASE SELO, MITOCHONDRIAL"/>
    <property type="match status" value="1"/>
</dbReference>
<evidence type="ECO:0000256" key="6">
    <source>
        <dbReference type="ARBA" id="ARBA00022741"/>
    </source>
</evidence>
<sequence>MHHVLTIILNFNQSLFSLLFYTFVFISTICMLFNHASRLVRPTLKPRTPEIARPVARMRLAQMASHIANGHHSNGHQEPSATLADIPKSNNFTTNLPPDPQYPTPLDSHKAPRQKLGPRLVKGALYTYVRPEPTEEPELLAVSKAALRDLGLAQSEAQSEELKQVVAGNKFYWDEENGGIYPWAQCYGGFQFGSWAAQLGDGRAISLFESTNPATKVRYELQLKGAGKTPYSRFADGKAVLRSSIREFVVSEYLNALGIPTTRALSLTLCPKSQVLRERIEPGAIVCRFAQSWLRFGTFDLMRSRGDRDLIRKTATYVAEEVFGGWDKLPAVLGDDKEAYRDPARGVGKDELQGKEGAEENRFTRLYREIARRNAKVVGMWQAYGFMNGVLNTDNTSIFGLSMDYGPFAFMDNFDPAYTPNHDDHMLRYSYRAQPSIIWWNLVRLGEALGELIGAGERVDDQVFAEKGVEEDFAPVLIKRAETIIDQVSDEYKAVFLGEYRDLMTLRLGLKTQKDSDFDKLFSELLDTMEALELDFNHFFRRLSSVTLQDVSTKESREATAEKFFHTEGVTGLNETNESGRVRVGKWLESWRERIIEDWGSDDASADAEREKAMKAVNPNFVPRGWLLDEIIDRVEKKNDREILDGVMQMSLNPFEDSWGWNQDTESRYTGDVPRLQRAIQCSCSS</sequence>
<dbReference type="GeneID" id="27321928"/>
<evidence type="ECO:0000313" key="12">
    <source>
        <dbReference type="EMBL" id="KIV92817.1"/>
    </source>
</evidence>
<proteinExistence type="inferred from homology"/>
<dbReference type="AlphaFoldDB" id="A0A0D1ZDM4"/>
<keyword evidence="7" id="KW-0067">ATP-binding</keyword>
<evidence type="ECO:0000256" key="4">
    <source>
        <dbReference type="ARBA" id="ARBA00022695"/>
    </source>
</evidence>
<feature type="transmembrane region" description="Helical" evidence="11">
    <location>
        <begin position="15"/>
        <end position="33"/>
    </location>
</feature>
<dbReference type="EMBL" id="KN847522">
    <property type="protein sequence ID" value="KIV92817.1"/>
    <property type="molecule type" value="Genomic_DNA"/>
</dbReference>
<dbReference type="GO" id="GO:0005739">
    <property type="term" value="C:mitochondrion"/>
    <property type="evidence" value="ECO:0007669"/>
    <property type="project" value="TreeGrafter"/>
</dbReference>
<evidence type="ECO:0000256" key="5">
    <source>
        <dbReference type="ARBA" id="ARBA00022723"/>
    </source>
</evidence>
<reference evidence="12 13" key="1">
    <citation type="submission" date="2015-01" db="EMBL/GenBank/DDBJ databases">
        <title>The Genome Sequence of Exophiala mesophila CBS40295.</title>
        <authorList>
            <consortium name="The Broad Institute Genomics Platform"/>
            <person name="Cuomo C."/>
            <person name="de Hoog S."/>
            <person name="Gorbushina A."/>
            <person name="Stielow B."/>
            <person name="Teixiera M."/>
            <person name="Abouelleil A."/>
            <person name="Chapman S.B."/>
            <person name="Priest M."/>
            <person name="Young S.K."/>
            <person name="Wortman J."/>
            <person name="Nusbaum C."/>
            <person name="Birren B."/>
        </authorList>
    </citation>
    <scope>NUCLEOTIDE SEQUENCE [LARGE SCALE GENOMIC DNA]</scope>
    <source>
        <strain evidence="12 13">CBS 40295</strain>
    </source>
</reference>
<dbReference type="HOGENOM" id="CLU_010245_2_1_1"/>
<evidence type="ECO:0000313" key="13">
    <source>
        <dbReference type="Proteomes" id="UP000054302"/>
    </source>
</evidence>
<gene>
    <name evidence="12" type="ORF">PV10_04083</name>
</gene>
<dbReference type="Pfam" id="PF02696">
    <property type="entry name" value="SelO"/>
    <property type="match status" value="1"/>
</dbReference>
<feature type="region of interest" description="Disordered" evidence="10">
    <location>
        <begin position="69"/>
        <end position="94"/>
    </location>
</feature>